<feature type="region of interest" description="Disordered" evidence="1">
    <location>
        <begin position="1"/>
        <end position="30"/>
    </location>
</feature>
<gene>
    <name evidence="2" type="ORF">OUZ56_016673</name>
</gene>
<evidence type="ECO:0000313" key="2">
    <source>
        <dbReference type="EMBL" id="KAK4027626.1"/>
    </source>
</evidence>
<keyword evidence="3" id="KW-1185">Reference proteome</keyword>
<name>A0ABR0ARA4_9CRUS</name>
<feature type="region of interest" description="Disordered" evidence="1">
    <location>
        <begin position="52"/>
        <end position="89"/>
    </location>
</feature>
<proteinExistence type="predicted"/>
<sequence>MKRRIGQRSVSYLDAQSDYTTREESQVQKTMQGVTYDSYGKESYSEVLGNTNMGSSYWVSPEGQNEGQNKRSRRPKGSDAGRKGQVLRV</sequence>
<feature type="compositionally biased region" description="Polar residues" evidence="1">
    <location>
        <begin position="52"/>
        <end position="67"/>
    </location>
</feature>
<accession>A0ABR0ARA4</accession>
<organism evidence="2 3">
    <name type="scientific">Daphnia magna</name>
    <dbReference type="NCBI Taxonomy" id="35525"/>
    <lineage>
        <taxon>Eukaryota</taxon>
        <taxon>Metazoa</taxon>
        <taxon>Ecdysozoa</taxon>
        <taxon>Arthropoda</taxon>
        <taxon>Crustacea</taxon>
        <taxon>Branchiopoda</taxon>
        <taxon>Diplostraca</taxon>
        <taxon>Cladocera</taxon>
        <taxon>Anomopoda</taxon>
        <taxon>Daphniidae</taxon>
        <taxon>Daphnia</taxon>
    </lineage>
</organism>
<evidence type="ECO:0000313" key="3">
    <source>
        <dbReference type="Proteomes" id="UP001234178"/>
    </source>
</evidence>
<evidence type="ECO:0000256" key="1">
    <source>
        <dbReference type="SAM" id="MobiDB-lite"/>
    </source>
</evidence>
<dbReference type="EMBL" id="JAOYFB010000038">
    <property type="protein sequence ID" value="KAK4027626.1"/>
    <property type="molecule type" value="Genomic_DNA"/>
</dbReference>
<dbReference type="Proteomes" id="UP001234178">
    <property type="component" value="Unassembled WGS sequence"/>
</dbReference>
<comment type="caution">
    <text evidence="2">The sequence shown here is derived from an EMBL/GenBank/DDBJ whole genome shotgun (WGS) entry which is preliminary data.</text>
</comment>
<protein>
    <submittedName>
        <fullName evidence="2">Uncharacterized protein</fullName>
    </submittedName>
</protein>
<reference evidence="2 3" key="1">
    <citation type="journal article" date="2023" name="Nucleic Acids Res.">
        <title>The hologenome of Daphnia magna reveals possible DNA methylation and microbiome-mediated evolution of the host genome.</title>
        <authorList>
            <person name="Chaturvedi A."/>
            <person name="Li X."/>
            <person name="Dhandapani V."/>
            <person name="Marshall H."/>
            <person name="Kissane S."/>
            <person name="Cuenca-Cambronero M."/>
            <person name="Asole G."/>
            <person name="Calvet F."/>
            <person name="Ruiz-Romero M."/>
            <person name="Marangio P."/>
            <person name="Guigo R."/>
            <person name="Rago D."/>
            <person name="Mirbahai L."/>
            <person name="Eastwood N."/>
            <person name="Colbourne J.K."/>
            <person name="Zhou J."/>
            <person name="Mallon E."/>
            <person name="Orsini L."/>
        </authorList>
    </citation>
    <scope>NUCLEOTIDE SEQUENCE [LARGE SCALE GENOMIC DNA]</scope>
    <source>
        <strain evidence="2">LRV0_1</strain>
    </source>
</reference>